<gene>
    <name evidence="1" type="ORF">PHPALM_16773</name>
</gene>
<protein>
    <recommendedName>
        <fullName evidence="3">DUF659 domain-containing protein</fullName>
    </recommendedName>
</protein>
<organism evidence="1 2">
    <name type="scientific">Phytophthora palmivora</name>
    <dbReference type="NCBI Taxonomy" id="4796"/>
    <lineage>
        <taxon>Eukaryota</taxon>
        <taxon>Sar</taxon>
        <taxon>Stramenopiles</taxon>
        <taxon>Oomycota</taxon>
        <taxon>Peronosporomycetes</taxon>
        <taxon>Peronosporales</taxon>
        <taxon>Peronosporaceae</taxon>
        <taxon>Phytophthora</taxon>
    </lineage>
</organism>
<dbReference type="OrthoDB" id="8061146at2759"/>
<proteinExistence type="predicted"/>
<dbReference type="EMBL" id="NCKW01009456">
    <property type="protein sequence ID" value="POM67258.1"/>
    <property type="molecule type" value="Genomic_DNA"/>
</dbReference>
<dbReference type="Proteomes" id="UP000237271">
    <property type="component" value="Unassembled WGS sequence"/>
</dbReference>
<evidence type="ECO:0000313" key="1">
    <source>
        <dbReference type="EMBL" id="POM67258.1"/>
    </source>
</evidence>
<evidence type="ECO:0000313" key="2">
    <source>
        <dbReference type="Proteomes" id="UP000237271"/>
    </source>
</evidence>
<accession>A0A2P4XNY1</accession>
<dbReference type="AlphaFoldDB" id="A0A2P4XNY1"/>
<sequence length="218" mass="24675">MSQEGIGHESNGDVLGRPPVDIWRGFITVVERRATPKKHNPDLKCKYCLKVICHGQPTKISVHIFADSLKSRMKYARYTPSRPPIQDEIGPDGLGTISLTEKNKFHLEVARAFLTSGIPFRVIEYREMLCILTMFRPGMTLPMRQELSTTLLDSIYAKEVTNVVCDEQHTDKYMSSQLARVIREVENIVGKESVCGVVTDNASNKRISWELLVQKILA</sequence>
<comment type="caution">
    <text evidence="1">The sequence shown here is derived from an EMBL/GenBank/DDBJ whole genome shotgun (WGS) entry which is preliminary data.</text>
</comment>
<evidence type="ECO:0008006" key="3">
    <source>
        <dbReference type="Google" id="ProtNLM"/>
    </source>
</evidence>
<reference evidence="1 2" key="1">
    <citation type="journal article" date="2017" name="Genome Biol. Evol.">
        <title>Phytophthora megakarya and P. palmivora, closely related causal agents of cacao black pod rot, underwent increases in genome sizes and gene numbers by different mechanisms.</title>
        <authorList>
            <person name="Ali S.S."/>
            <person name="Shao J."/>
            <person name="Lary D.J."/>
            <person name="Kronmiller B."/>
            <person name="Shen D."/>
            <person name="Strem M.D."/>
            <person name="Amoako-Attah I."/>
            <person name="Akrofi A.Y."/>
            <person name="Begoude B.A."/>
            <person name="Ten Hoopen G.M."/>
            <person name="Coulibaly K."/>
            <person name="Kebe B.I."/>
            <person name="Melnick R.L."/>
            <person name="Guiltinan M.J."/>
            <person name="Tyler B.M."/>
            <person name="Meinhardt L.W."/>
            <person name="Bailey B.A."/>
        </authorList>
    </citation>
    <scope>NUCLEOTIDE SEQUENCE [LARGE SCALE GENOMIC DNA]</scope>
    <source>
        <strain evidence="2">sbr112.9</strain>
    </source>
</reference>
<keyword evidence="2" id="KW-1185">Reference proteome</keyword>
<name>A0A2P4XNY1_9STRA</name>